<evidence type="ECO:0000256" key="2">
    <source>
        <dbReference type="ARBA" id="ARBA00004496"/>
    </source>
</evidence>
<keyword evidence="4" id="KW-0647">Proteasome</keyword>
<dbReference type="InterPro" id="IPR006773">
    <property type="entry name" value="Rpn13/ADRM1"/>
</dbReference>
<feature type="region of interest" description="Disordered" evidence="6">
    <location>
        <begin position="510"/>
        <end position="558"/>
    </location>
</feature>
<dbReference type="EMBL" id="KL363189">
    <property type="protein sequence ID" value="KFD57248.1"/>
    <property type="molecule type" value="Genomic_DNA"/>
</dbReference>
<dbReference type="GO" id="GO:0005634">
    <property type="term" value="C:nucleus"/>
    <property type="evidence" value="ECO:0007669"/>
    <property type="project" value="UniProtKB-SubCell"/>
</dbReference>
<organism evidence="9">
    <name type="scientific">Trichuris suis</name>
    <name type="common">pig whipworm</name>
    <dbReference type="NCBI Taxonomy" id="68888"/>
    <lineage>
        <taxon>Eukaryota</taxon>
        <taxon>Metazoa</taxon>
        <taxon>Ecdysozoa</taxon>
        <taxon>Nematoda</taxon>
        <taxon>Enoplea</taxon>
        <taxon>Dorylaimia</taxon>
        <taxon>Trichinellida</taxon>
        <taxon>Trichuridae</taxon>
        <taxon>Trichuris</taxon>
    </lineage>
</organism>
<evidence type="ECO:0000256" key="4">
    <source>
        <dbReference type="ARBA" id="ARBA00022942"/>
    </source>
</evidence>
<evidence type="ECO:0000256" key="6">
    <source>
        <dbReference type="SAM" id="MobiDB-lite"/>
    </source>
</evidence>
<accession>A0A085NT40</accession>
<comment type="subcellular location">
    <subcellularLocation>
        <location evidence="2">Cytoplasm</location>
    </subcellularLocation>
    <subcellularLocation>
        <location evidence="1">Nucleus</location>
    </subcellularLocation>
</comment>
<dbReference type="AlphaFoldDB" id="A0A085NT40"/>
<evidence type="ECO:0000256" key="5">
    <source>
        <dbReference type="ARBA" id="ARBA00023242"/>
    </source>
</evidence>
<evidence type="ECO:0000313" key="8">
    <source>
        <dbReference type="EMBL" id="KFD57248.1"/>
    </source>
</evidence>
<dbReference type="Pfam" id="PF04683">
    <property type="entry name" value="Rpn13_ADRM1_Pru"/>
    <property type="match status" value="1"/>
</dbReference>
<evidence type="ECO:0000256" key="1">
    <source>
        <dbReference type="ARBA" id="ARBA00004123"/>
    </source>
</evidence>
<evidence type="ECO:0000313" key="10">
    <source>
        <dbReference type="Proteomes" id="UP000030764"/>
    </source>
</evidence>
<dbReference type="Proteomes" id="UP000030758">
    <property type="component" value="Unassembled WGS sequence"/>
</dbReference>
<feature type="compositionally biased region" description="Acidic residues" evidence="6">
    <location>
        <begin position="531"/>
        <end position="554"/>
    </location>
</feature>
<feature type="compositionally biased region" description="Basic and acidic residues" evidence="6">
    <location>
        <begin position="223"/>
        <end position="237"/>
    </location>
</feature>
<keyword evidence="3" id="KW-0963">Cytoplasm</keyword>
<feature type="domain" description="Pru" evidence="7">
    <location>
        <begin position="16"/>
        <end position="129"/>
    </location>
</feature>
<feature type="compositionally biased region" description="Basic and acidic residues" evidence="6">
    <location>
        <begin position="693"/>
        <end position="712"/>
    </location>
</feature>
<name>A0A085NT40_9BILA</name>
<feature type="compositionally biased region" description="Basic and acidic residues" evidence="6">
    <location>
        <begin position="726"/>
        <end position="737"/>
    </location>
</feature>
<dbReference type="InterPro" id="IPR044868">
    <property type="entry name" value="Rpn13/ADRM1_Pru"/>
</dbReference>
<proteinExistence type="predicted"/>
<gene>
    <name evidence="8" type="ORF">M513_01759</name>
    <name evidence="9" type="ORF">M514_01759</name>
</gene>
<feature type="compositionally biased region" description="Basic and acidic residues" evidence="6">
    <location>
        <begin position="178"/>
        <end position="215"/>
    </location>
</feature>
<feature type="region of interest" description="Disordered" evidence="6">
    <location>
        <begin position="178"/>
        <end position="270"/>
    </location>
</feature>
<evidence type="ECO:0000313" key="9">
    <source>
        <dbReference type="EMBL" id="KFD72636.1"/>
    </source>
</evidence>
<dbReference type="GO" id="GO:0070628">
    <property type="term" value="F:proteasome binding"/>
    <property type="evidence" value="ECO:0007669"/>
    <property type="project" value="TreeGrafter"/>
</dbReference>
<feature type="compositionally biased region" description="Basic and acidic residues" evidence="6">
    <location>
        <begin position="251"/>
        <end position="261"/>
    </location>
</feature>
<sequence>MAKKTEEKMPLTKKIPRKRILLRFRAGKMLPKNDTLLPFNHKGVFYLYEDENGFVCHCWKDRETGLTENERMLLPGEGELTPLPQYASLRVYQLAFATESQKLYYWMQEKDKSTDELRCNVANEILNYDYKEGENNLLGRLQGKRLREPQNVNGGINVNHVLEIMRLLEQATKSLDGKNKTVAEKDDRTREKLSKEKLVVNDKTNDASDESPKSDSEDEDENVDKTIQKKKEPEIRKVPLTRKRKKGSSLSERKPPSHGNEKGTSAKTGSFGKQGILYALENGLNLLLQTIMEDSKKNEGKIKGKHDKKEHLNSIKGKLPTKDQMQKFLSGQMNVRPNTAKNVKNKVSFIPERKKQNCANSSGCGKGHFSKLIEAHLKTLHATNDDCRHRGKNDQTKIQGKQRNVDNFKKKVGTAAHGKHTHDIEKGTSEIPEKKKEIEKQKIITEENQVNQDDDDSPKRKPILLILQPQESRNGQNNICIRKLLLSNKLRKGDNKNEEQWSFVKRKHKEQAGFLPGEENVYNRLGKGEENQEQENEDEDDDEEEEEEADDDDADNRYTVGTNYREAFGTEPVFHTQCTGQYNRAGVPDSNKLEVMPYRNKVKQNMLRKNIKDSRSYRAAVISNTVREILLKDYSMNPEVKDGFTPPTRSKAGKKSITDVQRNNRKFISPTKYTESEKKYPKGDLTLPTQEMAQKKENKNKSDGKGKKERQSINKSPNSNAGKAPQNEKDNINEKSN</sequence>
<keyword evidence="5" id="KW-0539">Nucleus</keyword>
<dbReference type="InterPro" id="IPR038633">
    <property type="entry name" value="Rpn13/ADRM1_Pru_sf"/>
</dbReference>
<dbReference type="GO" id="GO:0061133">
    <property type="term" value="F:endopeptidase activator activity"/>
    <property type="evidence" value="ECO:0007669"/>
    <property type="project" value="TreeGrafter"/>
</dbReference>
<keyword evidence="10" id="KW-1185">Reference proteome</keyword>
<feature type="region of interest" description="Disordered" evidence="6">
    <location>
        <begin position="637"/>
        <end position="737"/>
    </location>
</feature>
<dbReference type="EMBL" id="KL367476">
    <property type="protein sequence ID" value="KFD72636.1"/>
    <property type="molecule type" value="Genomic_DNA"/>
</dbReference>
<evidence type="ECO:0000259" key="7">
    <source>
        <dbReference type="PROSITE" id="PS51917"/>
    </source>
</evidence>
<dbReference type="PANTHER" id="PTHR12225">
    <property type="entry name" value="ADHESION REGULATING MOLECULE 1 110 KDA CELL MEMBRANE GLYCOPROTEIN"/>
    <property type="match status" value="1"/>
</dbReference>
<reference evidence="9 10" key="1">
    <citation type="journal article" date="2014" name="Nat. Genet.">
        <title>Genome and transcriptome of the porcine whipworm Trichuris suis.</title>
        <authorList>
            <person name="Jex A.R."/>
            <person name="Nejsum P."/>
            <person name="Schwarz E.M."/>
            <person name="Hu L."/>
            <person name="Young N.D."/>
            <person name="Hall R.S."/>
            <person name="Korhonen P.K."/>
            <person name="Liao S."/>
            <person name="Thamsborg S."/>
            <person name="Xia J."/>
            <person name="Xu P."/>
            <person name="Wang S."/>
            <person name="Scheerlinck J.P."/>
            <person name="Hofmann A."/>
            <person name="Sternberg P.W."/>
            <person name="Wang J."/>
            <person name="Gasser R.B."/>
        </authorList>
    </citation>
    <scope>NUCLEOTIDE SEQUENCE [LARGE SCALE GENOMIC DNA]</scope>
    <source>
        <strain evidence="9">DCEP-RM93F</strain>
        <strain evidence="8">DCEP-RM93M</strain>
    </source>
</reference>
<protein>
    <recommendedName>
        <fullName evidence="7">Pru domain-containing protein</fullName>
    </recommendedName>
</protein>
<dbReference type="PROSITE" id="PS51917">
    <property type="entry name" value="PRU"/>
    <property type="match status" value="1"/>
</dbReference>
<dbReference type="Gene3D" id="2.30.29.70">
    <property type="entry name" value="Proteasomal ubiquitin receptor Rpn13/ADRM1"/>
    <property type="match status" value="1"/>
</dbReference>
<evidence type="ECO:0000256" key="3">
    <source>
        <dbReference type="ARBA" id="ARBA00022490"/>
    </source>
</evidence>
<dbReference type="Proteomes" id="UP000030764">
    <property type="component" value="Unassembled WGS sequence"/>
</dbReference>
<dbReference type="GO" id="GO:0008541">
    <property type="term" value="C:proteasome regulatory particle, lid subcomplex"/>
    <property type="evidence" value="ECO:0007669"/>
    <property type="project" value="TreeGrafter"/>
</dbReference>
<dbReference type="GO" id="GO:0005737">
    <property type="term" value="C:cytoplasm"/>
    <property type="evidence" value="ECO:0007669"/>
    <property type="project" value="UniProtKB-SubCell"/>
</dbReference>
<dbReference type="PANTHER" id="PTHR12225:SF0">
    <property type="entry name" value="PROTEASOMAL UBIQUITIN RECEPTOR ADRM1"/>
    <property type="match status" value="1"/>
</dbReference>